<dbReference type="Gene3D" id="3.40.350.10">
    <property type="entry name" value="Creatinase/prolidase N-terminal domain"/>
    <property type="match status" value="2"/>
</dbReference>
<dbReference type="Pfam" id="PF01321">
    <property type="entry name" value="Creatinase_N"/>
    <property type="match status" value="1"/>
</dbReference>
<evidence type="ECO:0000256" key="2">
    <source>
        <dbReference type="ARBA" id="ARBA00008766"/>
    </source>
</evidence>
<comment type="cofactor">
    <cofactor evidence="1">
        <name>Mn(2+)</name>
        <dbReference type="ChEBI" id="CHEBI:29035"/>
    </cofactor>
</comment>
<dbReference type="InterPro" id="IPR000587">
    <property type="entry name" value="Creatinase_N"/>
</dbReference>
<reference evidence="10" key="1">
    <citation type="journal article" date="2014" name="PLoS Negl. Trop. Dis.">
        <title>An updated insight into the Sialotranscriptome of Triatoma infestans: developmental stage and geographic variations.</title>
        <authorList>
            <person name="Schwarz A."/>
            <person name="Medrano-Mercado N."/>
            <person name="Schaub G.A."/>
            <person name="Struchiner C.J."/>
            <person name="Bargues M.D."/>
            <person name="Levy M.Z."/>
            <person name="Ribeiro J.M."/>
        </authorList>
    </citation>
    <scope>NUCLEOTIDE SEQUENCE</scope>
    <source>
        <strain evidence="10">Chile</strain>
        <tissue evidence="10">Salivary glands</tissue>
    </source>
</reference>
<name>A0A023F0W1_TRIIF</name>
<dbReference type="Gene3D" id="3.90.230.10">
    <property type="entry name" value="Creatinase/methionine aminopeptidase superfamily"/>
    <property type="match status" value="1"/>
</dbReference>
<feature type="domain" description="Creatinase N-terminal" evidence="8">
    <location>
        <begin position="36"/>
        <end position="174"/>
    </location>
</feature>
<dbReference type="GO" id="GO:0046872">
    <property type="term" value="F:metal ion binding"/>
    <property type="evidence" value="ECO:0007669"/>
    <property type="project" value="UniProtKB-KW"/>
</dbReference>
<evidence type="ECO:0000256" key="5">
    <source>
        <dbReference type="ARBA" id="ARBA00023211"/>
    </source>
</evidence>
<feature type="signal peptide" evidence="6">
    <location>
        <begin position="1"/>
        <end position="24"/>
    </location>
</feature>
<keyword evidence="10" id="KW-0645">Protease</keyword>
<evidence type="ECO:0000259" key="7">
    <source>
        <dbReference type="Pfam" id="PF00557"/>
    </source>
</evidence>
<dbReference type="PANTHER" id="PTHR43763">
    <property type="entry name" value="XAA-PRO AMINOPEPTIDASE 1"/>
    <property type="match status" value="1"/>
</dbReference>
<dbReference type="EMBL" id="GBBI01004083">
    <property type="protein sequence ID" value="JAC14629.1"/>
    <property type="molecule type" value="mRNA"/>
</dbReference>
<feature type="chain" id="PRO_5001519310" evidence="6">
    <location>
        <begin position="25"/>
        <end position="613"/>
    </location>
</feature>
<sequence>MCTRMYKFLIISVVCVTGISSAGGEESERFIELKNRLDKLRNKMKEYNISAYIIPNEDDHQSEEPAARDKLREYITGFTGSAGHALVDLNNAALWTDGRYYLQAGYQLPPFWTLKQLKKPKITDMDEWLIQGLQQGNRVAIDPKKVTTESWQQLNNSLSSASIELVPLENNLIEQIWEDRPSQYSKAPLFVHDIKYCGEPYESKLQRVRNRMNVINTELLVITALNEIAWLFNLRGNDLLHTPLFMSYTLITLNSATLYVDKDKITLEIEKHLSVPGAIVTLKPYNEFWNDLEATSQTVKKTFLPSQSSYAVSLRVPQNFTYRNHSPIIDMKAEKNDIEVEGSRKAHIRDAVATCALFKLMEEEIPKGVHWDEMKVAEVLDKLREKYGQQLYRGPSFTTHAAFGPHSAMPHYASVPDTNVIINTSAPMTLDSGGQYLDGTIDTTRVVHFGEPTEFQKKIYTTLLQGVVDLADTVFPSGSRAANLEILVRRPLLKLGLTFSHGTTHGTGVFSNVHEDFNGSYFKNFIGSQEPGYYIEGNFGMRLENLIVVVKSQAPQNEQIVKPLLTFSPLTLVPYEQKLIIPSLLDFREIAWINNYHSTIRRLVGDEMKKQNE</sequence>
<dbReference type="InterPro" id="IPR000994">
    <property type="entry name" value="Pept_M24"/>
</dbReference>
<protein>
    <submittedName>
        <fullName evidence="10">Putative xaa-pro aminopeptidase</fullName>
    </submittedName>
</protein>
<dbReference type="SUPFAM" id="SSF53092">
    <property type="entry name" value="Creatinase/prolidase N-terminal domain"/>
    <property type="match status" value="1"/>
</dbReference>
<organism evidence="10">
    <name type="scientific">Triatoma infestans</name>
    <name type="common">Assassin bug</name>
    <dbReference type="NCBI Taxonomy" id="30076"/>
    <lineage>
        <taxon>Eukaryota</taxon>
        <taxon>Metazoa</taxon>
        <taxon>Ecdysozoa</taxon>
        <taxon>Arthropoda</taxon>
        <taxon>Hexapoda</taxon>
        <taxon>Insecta</taxon>
        <taxon>Pterygota</taxon>
        <taxon>Neoptera</taxon>
        <taxon>Paraneoptera</taxon>
        <taxon>Hemiptera</taxon>
        <taxon>Heteroptera</taxon>
        <taxon>Panheteroptera</taxon>
        <taxon>Cimicomorpha</taxon>
        <taxon>Reduviidae</taxon>
        <taxon>Triatominae</taxon>
        <taxon>Triatoma</taxon>
    </lineage>
</organism>
<dbReference type="FunFam" id="3.90.230.10:FF:000007">
    <property type="entry name" value="Xaa-Pro aminopeptidase P"/>
    <property type="match status" value="1"/>
</dbReference>
<dbReference type="InterPro" id="IPR036005">
    <property type="entry name" value="Creatinase/aminopeptidase-like"/>
</dbReference>
<evidence type="ECO:0000259" key="8">
    <source>
        <dbReference type="Pfam" id="PF01321"/>
    </source>
</evidence>
<evidence type="ECO:0000259" key="9">
    <source>
        <dbReference type="Pfam" id="PF16188"/>
    </source>
</evidence>
<comment type="similarity">
    <text evidence="2">Belongs to the peptidase M24B family.</text>
</comment>
<dbReference type="InterPro" id="IPR032416">
    <property type="entry name" value="Peptidase_M24_C"/>
</dbReference>
<dbReference type="Pfam" id="PF00557">
    <property type="entry name" value="Peptidase_M24"/>
    <property type="match status" value="1"/>
</dbReference>
<keyword evidence="5" id="KW-0464">Manganese</keyword>
<evidence type="ECO:0000256" key="4">
    <source>
        <dbReference type="ARBA" id="ARBA00022801"/>
    </source>
</evidence>
<dbReference type="GO" id="GO:0004177">
    <property type="term" value="F:aminopeptidase activity"/>
    <property type="evidence" value="ECO:0007669"/>
    <property type="project" value="UniProtKB-KW"/>
</dbReference>
<dbReference type="SUPFAM" id="SSF55920">
    <property type="entry name" value="Creatinase/aminopeptidase"/>
    <property type="match status" value="1"/>
</dbReference>
<keyword evidence="3" id="KW-0479">Metal-binding</keyword>
<keyword evidence="10" id="KW-0031">Aminopeptidase</keyword>
<accession>A0A023F0W1</accession>
<dbReference type="Pfam" id="PF16189">
    <property type="entry name" value="Creatinase_N_2"/>
    <property type="match status" value="1"/>
</dbReference>
<keyword evidence="6" id="KW-0732">Signal</keyword>
<dbReference type="GO" id="GO:0005737">
    <property type="term" value="C:cytoplasm"/>
    <property type="evidence" value="ECO:0007669"/>
    <property type="project" value="UniProtKB-ARBA"/>
</dbReference>
<dbReference type="AlphaFoldDB" id="A0A023F0W1"/>
<dbReference type="Pfam" id="PF16188">
    <property type="entry name" value="Peptidase_M24_C"/>
    <property type="match status" value="1"/>
</dbReference>
<dbReference type="InterPro" id="IPR029149">
    <property type="entry name" value="Creatin/AminoP/Spt16_N"/>
</dbReference>
<evidence type="ECO:0000256" key="1">
    <source>
        <dbReference type="ARBA" id="ARBA00001936"/>
    </source>
</evidence>
<feature type="non-terminal residue" evidence="10">
    <location>
        <position position="613"/>
    </location>
</feature>
<feature type="domain" description="Peptidase M24" evidence="7">
    <location>
        <begin position="343"/>
        <end position="550"/>
    </location>
</feature>
<dbReference type="FunFam" id="3.40.350.10:FF:000003">
    <property type="entry name" value="Xaa-pro aminopeptidase P"/>
    <property type="match status" value="1"/>
</dbReference>
<evidence type="ECO:0000256" key="3">
    <source>
        <dbReference type="ARBA" id="ARBA00022723"/>
    </source>
</evidence>
<evidence type="ECO:0000313" key="10">
    <source>
        <dbReference type="EMBL" id="JAC14629.1"/>
    </source>
</evidence>
<dbReference type="PANTHER" id="PTHR43763:SF6">
    <property type="entry name" value="XAA-PRO AMINOPEPTIDASE 1"/>
    <property type="match status" value="1"/>
</dbReference>
<feature type="domain" description="Peptidase M24 C-terminal" evidence="9">
    <location>
        <begin position="564"/>
        <end position="611"/>
    </location>
</feature>
<keyword evidence="4" id="KW-0378">Hydrolase</keyword>
<evidence type="ECO:0000256" key="6">
    <source>
        <dbReference type="SAM" id="SignalP"/>
    </source>
</evidence>
<dbReference type="InterPro" id="IPR050422">
    <property type="entry name" value="X-Pro_aminopeptidase_P"/>
</dbReference>
<proteinExistence type="evidence at transcript level"/>